<name>A0A4Z0V4B5_9BACT</name>
<keyword evidence="2" id="KW-1185">Reference proteome</keyword>
<dbReference type="Proteomes" id="UP000297635">
    <property type="component" value="Unassembled WGS sequence"/>
</dbReference>
<dbReference type="EMBL" id="SJSA01000002">
    <property type="protein sequence ID" value="TGG36788.1"/>
    <property type="molecule type" value="Genomic_DNA"/>
</dbReference>
<proteinExistence type="predicted"/>
<accession>A0A4Z0V4B5</accession>
<dbReference type="AlphaFoldDB" id="A0A4Z0V4B5"/>
<comment type="caution">
    <text evidence="1">The sequence shown here is derived from an EMBL/GenBank/DDBJ whole genome shotgun (WGS) entry which is preliminary data.</text>
</comment>
<gene>
    <name evidence="1" type="ORF">EZ315_13220</name>
</gene>
<evidence type="ECO:0000313" key="2">
    <source>
        <dbReference type="Proteomes" id="UP000297635"/>
    </source>
</evidence>
<dbReference type="GeneID" id="82150752"/>
<dbReference type="RefSeq" id="WP_135472498.1">
    <property type="nucleotide sequence ID" value="NZ_CASJDB010000028.1"/>
</dbReference>
<protein>
    <submittedName>
        <fullName evidence="1">Uncharacterized protein</fullName>
    </submittedName>
</protein>
<sequence>MAANKRLLKKEIHRICGALAGECVLAKLAIPGISREKLNEIIYQLADLQQSALRLVSIDFPGVPSGYNSRKEYIMARRAYFKASYAKLREHFNARIQEILKEMNAAVPNVSTPEERKAQMKHILELGFAEGEAN</sequence>
<reference evidence="1 2" key="1">
    <citation type="submission" date="2019-02" db="EMBL/GenBank/DDBJ databases">
        <title>Isolation and identification of novel species under the genus Muribaculum.</title>
        <authorList>
            <person name="Miyake S."/>
            <person name="Ding Y."/>
            <person name="Low A."/>
            <person name="Soh M."/>
            <person name="Seedorf H."/>
        </authorList>
    </citation>
    <scope>NUCLEOTIDE SEQUENCE [LARGE SCALE GENOMIC DNA]</scope>
    <source>
        <strain evidence="1 2">TLL-A3</strain>
    </source>
</reference>
<evidence type="ECO:0000313" key="1">
    <source>
        <dbReference type="EMBL" id="TGG36788.1"/>
    </source>
</evidence>
<organism evidence="1 2">
    <name type="scientific">Duncaniella freteri</name>
    <dbReference type="NCBI Taxonomy" id="2530391"/>
    <lineage>
        <taxon>Bacteria</taxon>
        <taxon>Pseudomonadati</taxon>
        <taxon>Bacteroidota</taxon>
        <taxon>Bacteroidia</taxon>
        <taxon>Bacteroidales</taxon>
        <taxon>Muribaculaceae</taxon>
        <taxon>Duncaniella</taxon>
    </lineage>
</organism>